<dbReference type="PANTHER" id="PTHR11690:SF288">
    <property type="entry name" value="AMILORIDE-SENSITIVE NA+ CHANNEL-RELATED"/>
    <property type="match status" value="1"/>
</dbReference>
<evidence type="ECO:0000256" key="13">
    <source>
        <dbReference type="SAM" id="Phobius"/>
    </source>
</evidence>
<evidence type="ECO:0000256" key="7">
    <source>
        <dbReference type="ARBA" id="ARBA00023053"/>
    </source>
</evidence>
<keyword evidence="11 12" id="KW-0407">Ion channel</keyword>
<evidence type="ECO:0000256" key="3">
    <source>
        <dbReference type="ARBA" id="ARBA00022448"/>
    </source>
</evidence>
<reference evidence="14 15" key="1">
    <citation type="journal article" date="2015" name="Nat. Commun.">
        <title>Lucilia cuprina genome unlocks parasitic fly biology to underpin future interventions.</title>
        <authorList>
            <person name="Anstead C.A."/>
            <person name="Korhonen P.K."/>
            <person name="Young N.D."/>
            <person name="Hall R.S."/>
            <person name="Jex A.R."/>
            <person name="Murali S.C."/>
            <person name="Hughes D.S."/>
            <person name="Lee S.F."/>
            <person name="Perry T."/>
            <person name="Stroehlein A.J."/>
            <person name="Ansell B.R."/>
            <person name="Breugelmans B."/>
            <person name="Hofmann A."/>
            <person name="Qu J."/>
            <person name="Dugan S."/>
            <person name="Lee S.L."/>
            <person name="Chao H."/>
            <person name="Dinh H."/>
            <person name="Han Y."/>
            <person name="Doddapaneni H.V."/>
            <person name="Worley K.C."/>
            <person name="Muzny D.M."/>
            <person name="Ioannidis P."/>
            <person name="Waterhouse R.M."/>
            <person name="Zdobnov E.M."/>
            <person name="James P.J."/>
            <person name="Bagnall N.H."/>
            <person name="Kotze A.C."/>
            <person name="Gibbs R.A."/>
            <person name="Richards S."/>
            <person name="Batterham P."/>
            <person name="Gasser R.B."/>
        </authorList>
    </citation>
    <scope>NUCLEOTIDE SEQUENCE [LARGE SCALE GENOMIC DNA]</scope>
    <source>
        <strain evidence="14 15">LS</strain>
        <tissue evidence="14">Full body</tissue>
    </source>
</reference>
<name>A0A0L0C7P3_LUCCU</name>
<dbReference type="InterPro" id="IPR001873">
    <property type="entry name" value="ENaC"/>
</dbReference>
<dbReference type="Pfam" id="PF00858">
    <property type="entry name" value="ASC"/>
    <property type="match status" value="1"/>
</dbReference>
<dbReference type="GO" id="GO:0005886">
    <property type="term" value="C:plasma membrane"/>
    <property type="evidence" value="ECO:0007669"/>
    <property type="project" value="TreeGrafter"/>
</dbReference>
<keyword evidence="10 12" id="KW-0739">Sodium transport</keyword>
<comment type="caution">
    <text evidence="14">The sequence shown here is derived from an EMBL/GenBank/DDBJ whole genome shotgun (WGS) entry which is preliminary data.</text>
</comment>
<keyword evidence="3 12" id="KW-0813">Transport</keyword>
<feature type="transmembrane region" description="Helical" evidence="13">
    <location>
        <begin position="7"/>
        <end position="30"/>
    </location>
</feature>
<evidence type="ECO:0000256" key="2">
    <source>
        <dbReference type="ARBA" id="ARBA00007193"/>
    </source>
</evidence>
<proteinExistence type="inferred from homology"/>
<dbReference type="Proteomes" id="UP000037069">
    <property type="component" value="Unassembled WGS sequence"/>
</dbReference>
<comment type="similarity">
    <text evidence="2 12">Belongs to the amiloride-sensitive sodium channel (TC 1.A.6) family.</text>
</comment>
<evidence type="ECO:0000256" key="11">
    <source>
        <dbReference type="ARBA" id="ARBA00023303"/>
    </source>
</evidence>
<dbReference type="AlphaFoldDB" id="A0A0L0C7P3"/>
<evidence type="ECO:0000313" key="14">
    <source>
        <dbReference type="EMBL" id="KNC28403.1"/>
    </source>
</evidence>
<evidence type="ECO:0008006" key="16">
    <source>
        <dbReference type="Google" id="ProtNLM"/>
    </source>
</evidence>
<keyword evidence="7" id="KW-0915">Sodium</keyword>
<protein>
    <recommendedName>
        <fullName evidence="16">Sodium channel protein Nach</fullName>
    </recommendedName>
</protein>
<evidence type="ECO:0000256" key="6">
    <source>
        <dbReference type="ARBA" id="ARBA00022989"/>
    </source>
</evidence>
<evidence type="ECO:0000256" key="10">
    <source>
        <dbReference type="ARBA" id="ARBA00023201"/>
    </source>
</evidence>
<dbReference type="GO" id="GO:0015280">
    <property type="term" value="F:ligand-gated sodium channel activity"/>
    <property type="evidence" value="ECO:0007669"/>
    <property type="project" value="TreeGrafter"/>
</dbReference>
<dbReference type="PANTHER" id="PTHR11690">
    <property type="entry name" value="AMILORIDE-SENSITIVE SODIUM CHANNEL-RELATED"/>
    <property type="match status" value="1"/>
</dbReference>
<dbReference type="EMBL" id="JRES01000777">
    <property type="protein sequence ID" value="KNC28403.1"/>
    <property type="molecule type" value="Genomic_DNA"/>
</dbReference>
<sequence length="413" mass="49232">MCLPLILLLYLATGIVVVDDVLVLHVALLASTSIPGFKFTNCYGNILQQLYWHVVIILSYMVAVVICLRYWNQFENQSTLPVYEMLEQGSKLPYPALYICLGYPLNPKRLAKYRNYILKPNLTMSYKDIDKTLQYMLRFQRSTLNVKYNLTELFLYNVDIEKLRKHFIKFYYQINELLQDCYIQGIRFDCSDIFIPLELAPGFCFIFNSIYTYKNFHENPLKVPYQEFSEYDDDWSIRFKISYEKETALLMYLKDPRNLLSLTDYPNYVWRPRKQISEYGYTIVNQYSEEKNRKLNLKQRKCIFSDEKFPYKELNDEFATNFYDQDVCYNYCHTKQLIKLCNCTPTFSIAMFPKLANKTKICRVNDISCYEAHYLDIRRHECKECLSNCNRTTYVSIPEIQEPKFCINQSKVS</sequence>
<gene>
    <name evidence="14" type="ORF">FF38_02112</name>
</gene>
<comment type="subcellular location">
    <subcellularLocation>
        <location evidence="1">Membrane</location>
        <topology evidence="1">Multi-pass membrane protein</topology>
    </subcellularLocation>
</comment>
<keyword evidence="4 12" id="KW-0894">Sodium channel</keyword>
<evidence type="ECO:0000256" key="5">
    <source>
        <dbReference type="ARBA" id="ARBA00022692"/>
    </source>
</evidence>
<accession>A0A0L0C7P3</accession>
<keyword evidence="8 12" id="KW-0406">Ion transport</keyword>
<keyword evidence="6 13" id="KW-1133">Transmembrane helix</keyword>
<dbReference type="OrthoDB" id="8045043at2759"/>
<keyword evidence="9 13" id="KW-0472">Membrane</keyword>
<evidence type="ECO:0000256" key="1">
    <source>
        <dbReference type="ARBA" id="ARBA00004141"/>
    </source>
</evidence>
<evidence type="ECO:0000256" key="8">
    <source>
        <dbReference type="ARBA" id="ARBA00023065"/>
    </source>
</evidence>
<keyword evidence="5 12" id="KW-0812">Transmembrane</keyword>
<evidence type="ECO:0000313" key="15">
    <source>
        <dbReference type="Proteomes" id="UP000037069"/>
    </source>
</evidence>
<organism evidence="14 15">
    <name type="scientific">Lucilia cuprina</name>
    <name type="common">Green bottle fly</name>
    <name type="synonym">Australian sheep blowfly</name>
    <dbReference type="NCBI Taxonomy" id="7375"/>
    <lineage>
        <taxon>Eukaryota</taxon>
        <taxon>Metazoa</taxon>
        <taxon>Ecdysozoa</taxon>
        <taxon>Arthropoda</taxon>
        <taxon>Hexapoda</taxon>
        <taxon>Insecta</taxon>
        <taxon>Pterygota</taxon>
        <taxon>Neoptera</taxon>
        <taxon>Endopterygota</taxon>
        <taxon>Diptera</taxon>
        <taxon>Brachycera</taxon>
        <taxon>Muscomorpha</taxon>
        <taxon>Oestroidea</taxon>
        <taxon>Calliphoridae</taxon>
        <taxon>Luciliinae</taxon>
        <taxon>Lucilia</taxon>
    </lineage>
</organism>
<feature type="transmembrane region" description="Helical" evidence="13">
    <location>
        <begin position="50"/>
        <end position="71"/>
    </location>
</feature>
<keyword evidence="15" id="KW-1185">Reference proteome</keyword>
<evidence type="ECO:0000256" key="12">
    <source>
        <dbReference type="RuleBase" id="RU000679"/>
    </source>
</evidence>
<evidence type="ECO:0000256" key="9">
    <source>
        <dbReference type="ARBA" id="ARBA00023136"/>
    </source>
</evidence>
<evidence type="ECO:0000256" key="4">
    <source>
        <dbReference type="ARBA" id="ARBA00022461"/>
    </source>
</evidence>